<feature type="compositionally biased region" description="Polar residues" evidence="1">
    <location>
        <begin position="286"/>
        <end position="300"/>
    </location>
</feature>
<feature type="region of interest" description="Disordered" evidence="1">
    <location>
        <begin position="312"/>
        <end position="380"/>
    </location>
</feature>
<organism evidence="2 3">
    <name type="scientific">Dioscorea zingiberensis</name>
    <dbReference type="NCBI Taxonomy" id="325984"/>
    <lineage>
        <taxon>Eukaryota</taxon>
        <taxon>Viridiplantae</taxon>
        <taxon>Streptophyta</taxon>
        <taxon>Embryophyta</taxon>
        <taxon>Tracheophyta</taxon>
        <taxon>Spermatophyta</taxon>
        <taxon>Magnoliopsida</taxon>
        <taxon>Liliopsida</taxon>
        <taxon>Dioscoreales</taxon>
        <taxon>Dioscoreaceae</taxon>
        <taxon>Dioscorea</taxon>
    </lineage>
</organism>
<proteinExistence type="predicted"/>
<dbReference type="AlphaFoldDB" id="A0A9D5HAV7"/>
<feature type="region of interest" description="Disordered" evidence="1">
    <location>
        <begin position="258"/>
        <end position="300"/>
    </location>
</feature>
<feature type="compositionally biased region" description="Basic residues" evidence="1">
    <location>
        <begin position="463"/>
        <end position="472"/>
    </location>
</feature>
<feature type="compositionally biased region" description="Low complexity" evidence="1">
    <location>
        <begin position="429"/>
        <end position="445"/>
    </location>
</feature>
<evidence type="ECO:0000313" key="3">
    <source>
        <dbReference type="Proteomes" id="UP001085076"/>
    </source>
</evidence>
<feature type="compositionally biased region" description="Polar residues" evidence="1">
    <location>
        <begin position="212"/>
        <end position="238"/>
    </location>
</feature>
<feature type="compositionally biased region" description="Low complexity" evidence="1">
    <location>
        <begin position="411"/>
        <end position="422"/>
    </location>
</feature>
<dbReference type="PANTHER" id="PTHR15204:SF5">
    <property type="entry name" value="LARGE PROLINE-RICH PROTEIN BAG6 ISOFORM X1"/>
    <property type="match status" value="1"/>
</dbReference>
<dbReference type="GO" id="GO:0051787">
    <property type="term" value="F:misfolded protein binding"/>
    <property type="evidence" value="ECO:0007669"/>
    <property type="project" value="TreeGrafter"/>
</dbReference>
<feature type="compositionally biased region" description="Basic and acidic residues" evidence="1">
    <location>
        <begin position="360"/>
        <end position="375"/>
    </location>
</feature>
<name>A0A9D5HAV7_9LILI</name>
<dbReference type="PANTHER" id="PTHR15204">
    <property type="entry name" value="LARGE PROLINE-RICH PROTEIN BAG6"/>
    <property type="match status" value="1"/>
</dbReference>
<dbReference type="EMBL" id="JAGGNH010000006">
    <property type="protein sequence ID" value="KAJ0969799.1"/>
    <property type="molecule type" value="Genomic_DNA"/>
</dbReference>
<reference evidence="2" key="1">
    <citation type="submission" date="2021-03" db="EMBL/GenBank/DDBJ databases">
        <authorList>
            <person name="Li Z."/>
            <person name="Yang C."/>
        </authorList>
    </citation>
    <scope>NUCLEOTIDE SEQUENCE</scope>
    <source>
        <strain evidence="2">Dzin_1.0</strain>
        <tissue evidence="2">Leaf</tissue>
    </source>
</reference>
<feature type="compositionally biased region" description="Polar residues" evidence="1">
    <location>
        <begin position="258"/>
        <end position="276"/>
    </location>
</feature>
<dbReference type="GO" id="GO:0031593">
    <property type="term" value="F:polyubiquitin modification-dependent protein binding"/>
    <property type="evidence" value="ECO:0007669"/>
    <property type="project" value="TreeGrafter"/>
</dbReference>
<gene>
    <name evidence="2" type="ORF">J5N97_022676</name>
</gene>
<protein>
    <recommendedName>
        <fullName evidence="4">Scythe/bat3</fullName>
    </recommendedName>
</protein>
<dbReference type="Proteomes" id="UP001085076">
    <property type="component" value="Miscellaneous, Linkage group lg06"/>
</dbReference>
<evidence type="ECO:0000313" key="2">
    <source>
        <dbReference type="EMBL" id="KAJ0969799.1"/>
    </source>
</evidence>
<evidence type="ECO:0008006" key="4">
    <source>
        <dbReference type="Google" id="ProtNLM"/>
    </source>
</evidence>
<keyword evidence="3" id="KW-1185">Reference proteome</keyword>
<dbReference type="OrthoDB" id="267397at2759"/>
<dbReference type="GO" id="GO:0036503">
    <property type="term" value="P:ERAD pathway"/>
    <property type="evidence" value="ECO:0007669"/>
    <property type="project" value="TreeGrafter"/>
</dbReference>
<comment type="caution">
    <text evidence="2">The sequence shown here is derived from an EMBL/GenBank/DDBJ whole genome shotgun (WGS) entry which is preliminary data.</text>
</comment>
<feature type="region of interest" description="Disordered" evidence="1">
    <location>
        <begin position="409"/>
        <end position="479"/>
    </location>
</feature>
<feature type="region of interest" description="Disordered" evidence="1">
    <location>
        <begin position="203"/>
        <end position="238"/>
    </location>
</feature>
<accession>A0A9D5HAV7</accession>
<sequence length="682" mass="71295">MALTHFAERLEREGASSDVVVRSQIQNEAMHLGVVIQHLGAMLLELGRTMMMLHMGQSPSDSSVNAGPAVYISAAGPNPIMVQPFPLQTSSLFGSPPDSNGVSGPLSSVDPSRNINIHIHAGTSVAPGVSATGTRASSGGFIQGENQNVQQTSTNANVSSDSTTTRGLPSRTIVAAIPARPAAESSGHVLNIIYPVQVRSQHLPVPGHPGSTEVSQSNVNSGTEPSMANPVMQPSSVSDGIPTLVAQINAHIAGALSSNSQTPISSNPSRQSTAHSDYNIDAQPVDPSSQSSLENSTVSSLVTQNNSQMVTSLSGDDHIQSSSPSDGSHPDASGARALGQVTPGSMSSGLRGEALNFQARSRDNVEASESRRDHITSQLEGVQVSDRTNLRSSDLGLLFTSSLAGTSLCQSSMSSSNKSVVKSSDKNLDSVGASHPSCSSHSNDLSDSERPPPLGLGLGGLQPKRRGKPAKPKTKEDVSHDIASVSQNEGYIATAQQGLQSLASESSNTRPENAAGAMFPVPPFISQIMNNLPLSGQGANEQVDMGSLGRNQGGINLASMMQQMLPVVSQALGRGSAHSTSLNGILSEPEPECAYGTSGDDSADKSFQADLHQVVETIEQYDSPTNIFRSVLESAARLDGLENHNLVEELGNNVELANEFVEMLKDQLRERAQKESESGNIS</sequence>
<evidence type="ECO:0000256" key="1">
    <source>
        <dbReference type="SAM" id="MobiDB-lite"/>
    </source>
</evidence>
<reference evidence="2" key="2">
    <citation type="journal article" date="2022" name="Hortic Res">
        <title>The genome of Dioscorea zingiberensis sheds light on the biosynthesis, origin and evolution of the medicinally important diosgenin saponins.</title>
        <authorList>
            <person name="Li Y."/>
            <person name="Tan C."/>
            <person name="Li Z."/>
            <person name="Guo J."/>
            <person name="Li S."/>
            <person name="Chen X."/>
            <person name="Wang C."/>
            <person name="Dai X."/>
            <person name="Yang H."/>
            <person name="Song W."/>
            <person name="Hou L."/>
            <person name="Xu J."/>
            <person name="Tong Z."/>
            <person name="Xu A."/>
            <person name="Yuan X."/>
            <person name="Wang W."/>
            <person name="Yang Q."/>
            <person name="Chen L."/>
            <person name="Sun Z."/>
            <person name="Wang K."/>
            <person name="Pan B."/>
            <person name="Chen J."/>
            <person name="Bao Y."/>
            <person name="Liu F."/>
            <person name="Qi X."/>
            <person name="Gang D.R."/>
            <person name="Wen J."/>
            <person name="Li J."/>
        </authorList>
    </citation>
    <scope>NUCLEOTIDE SEQUENCE</scope>
    <source>
        <strain evidence="2">Dzin_1.0</strain>
    </source>
</reference>
<feature type="compositionally biased region" description="Polar residues" evidence="1">
    <location>
        <begin position="312"/>
        <end position="326"/>
    </location>
</feature>
<dbReference type="GO" id="GO:0071818">
    <property type="term" value="C:BAT3 complex"/>
    <property type="evidence" value="ECO:0007669"/>
    <property type="project" value="TreeGrafter"/>
</dbReference>